<dbReference type="GO" id="GO:0008289">
    <property type="term" value="F:lipid binding"/>
    <property type="evidence" value="ECO:0007669"/>
    <property type="project" value="InterPro"/>
</dbReference>
<proteinExistence type="inferred from homology"/>
<sequence>MGAARDTEEYDEASTPLLPPEDAGPAASFLLDRRSRLRQHTSRLRRIAARIERLRRGTHAASVAGSCLGAAGATAAVVGLSLSPITLGASLLASAVGLAVAAAGGAANVASDLSAAVYSARELKRVRGIAQDSRQLVEEALLRLELLRREQGPASNSGAISLGDCTSFALLFGAHDFLVPEAPEAASKVGQAVLRAKTTRLAQTLEACTRALDAICHRLLTGDEEELRGHRRESLYGITGQDSMRVVSGLCGSHRRGWR</sequence>
<dbReference type="Pfam" id="PF05461">
    <property type="entry name" value="ApoL"/>
    <property type="match status" value="1"/>
</dbReference>
<gene>
    <name evidence="4" type="ORF">NDU88_005994</name>
</gene>
<dbReference type="GO" id="GO:0006869">
    <property type="term" value="P:lipid transport"/>
    <property type="evidence" value="ECO:0007669"/>
    <property type="project" value="InterPro"/>
</dbReference>
<dbReference type="GO" id="GO:0016020">
    <property type="term" value="C:membrane"/>
    <property type="evidence" value="ECO:0007669"/>
    <property type="project" value="TreeGrafter"/>
</dbReference>
<dbReference type="Proteomes" id="UP001066276">
    <property type="component" value="Chromosome 4_1"/>
</dbReference>
<evidence type="ECO:0000313" key="5">
    <source>
        <dbReference type="Proteomes" id="UP001066276"/>
    </source>
</evidence>
<keyword evidence="5" id="KW-1185">Reference proteome</keyword>
<name>A0AAV7TCZ8_PLEWA</name>
<reference evidence="4" key="1">
    <citation type="journal article" date="2022" name="bioRxiv">
        <title>Sequencing and chromosome-scale assembly of the giantPleurodeles waltlgenome.</title>
        <authorList>
            <person name="Brown T."/>
            <person name="Elewa A."/>
            <person name="Iarovenko S."/>
            <person name="Subramanian E."/>
            <person name="Araus A.J."/>
            <person name="Petzold A."/>
            <person name="Susuki M."/>
            <person name="Suzuki K.-i.T."/>
            <person name="Hayashi T."/>
            <person name="Toyoda A."/>
            <person name="Oliveira C."/>
            <person name="Osipova E."/>
            <person name="Leigh N.D."/>
            <person name="Simon A."/>
            <person name="Yun M.H."/>
        </authorList>
    </citation>
    <scope>NUCLEOTIDE SEQUENCE</scope>
    <source>
        <strain evidence="4">20211129_DDA</strain>
        <tissue evidence="4">Liver</tissue>
    </source>
</reference>
<dbReference type="PANTHER" id="PTHR14096">
    <property type="entry name" value="APOLIPOPROTEIN L"/>
    <property type="match status" value="1"/>
</dbReference>
<evidence type="ECO:0000313" key="4">
    <source>
        <dbReference type="EMBL" id="KAJ1174171.1"/>
    </source>
</evidence>
<keyword evidence="3" id="KW-0472">Membrane</keyword>
<keyword evidence="3" id="KW-1133">Transmembrane helix</keyword>
<dbReference type="GO" id="GO:0045601">
    <property type="term" value="P:regulation of endothelial cell differentiation"/>
    <property type="evidence" value="ECO:0007669"/>
    <property type="project" value="TreeGrafter"/>
</dbReference>
<dbReference type="GO" id="GO:0042157">
    <property type="term" value="P:lipoprotein metabolic process"/>
    <property type="evidence" value="ECO:0007669"/>
    <property type="project" value="InterPro"/>
</dbReference>
<accession>A0AAV7TCZ8</accession>
<keyword evidence="3" id="KW-0812">Transmembrane</keyword>
<feature type="region of interest" description="Disordered" evidence="2">
    <location>
        <begin position="1"/>
        <end position="23"/>
    </location>
</feature>
<evidence type="ECO:0008006" key="6">
    <source>
        <dbReference type="Google" id="ProtNLM"/>
    </source>
</evidence>
<dbReference type="GO" id="GO:0001525">
    <property type="term" value="P:angiogenesis"/>
    <property type="evidence" value="ECO:0007669"/>
    <property type="project" value="TreeGrafter"/>
</dbReference>
<comment type="caution">
    <text evidence="4">The sequence shown here is derived from an EMBL/GenBank/DDBJ whole genome shotgun (WGS) entry which is preliminary data.</text>
</comment>
<dbReference type="InterPro" id="IPR008405">
    <property type="entry name" value="ApoL"/>
</dbReference>
<comment type="similarity">
    <text evidence="1">Belongs to the apolipoprotein L family.</text>
</comment>
<dbReference type="GO" id="GO:0005576">
    <property type="term" value="C:extracellular region"/>
    <property type="evidence" value="ECO:0007669"/>
    <property type="project" value="InterPro"/>
</dbReference>
<evidence type="ECO:0000256" key="3">
    <source>
        <dbReference type="SAM" id="Phobius"/>
    </source>
</evidence>
<evidence type="ECO:0000256" key="1">
    <source>
        <dbReference type="ARBA" id="ARBA00010090"/>
    </source>
</evidence>
<dbReference type="AlphaFoldDB" id="A0AAV7TCZ8"/>
<protein>
    <recommendedName>
        <fullName evidence="6">Apolipoprotein L domain-containing protein 1</fullName>
    </recommendedName>
</protein>
<dbReference type="PANTHER" id="PTHR14096:SF1">
    <property type="entry name" value="APOLIPOPROTEIN L DOMAIN-CONTAINING PROTEIN 1"/>
    <property type="match status" value="1"/>
</dbReference>
<feature type="transmembrane region" description="Helical" evidence="3">
    <location>
        <begin position="60"/>
        <end position="85"/>
    </location>
</feature>
<dbReference type="EMBL" id="JANPWB010000007">
    <property type="protein sequence ID" value="KAJ1174171.1"/>
    <property type="molecule type" value="Genomic_DNA"/>
</dbReference>
<feature type="transmembrane region" description="Helical" evidence="3">
    <location>
        <begin position="91"/>
        <end position="118"/>
    </location>
</feature>
<organism evidence="4 5">
    <name type="scientific">Pleurodeles waltl</name>
    <name type="common">Iberian ribbed newt</name>
    <dbReference type="NCBI Taxonomy" id="8319"/>
    <lineage>
        <taxon>Eukaryota</taxon>
        <taxon>Metazoa</taxon>
        <taxon>Chordata</taxon>
        <taxon>Craniata</taxon>
        <taxon>Vertebrata</taxon>
        <taxon>Euteleostomi</taxon>
        <taxon>Amphibia</taxon>
        <taxon>Batrachia</taxon>
        <taxon>Caudata</taxon>
        <taxon>Salamandroidea</taxon>
        <taxon>Salamandridae</taxon>
        <taxon>Pleurodelinae</taxon>
        <taxon>Pleurodeles</taxon>
    </lineage>
</organism>
<evidence type="ECO:0000256" key="2">
    <source>
        <dbReference type="SAM" id="MobiDB-lite"/>
    </source>
</evidence>